<comment type="caution">
    <text evidence="1">The sequence shown here is derived from an EMBL/GenBank/DDBJ whole genome shotgun (WGS) entry which is preliminary data.</text>
</comment>
<protein>
    <submittedName>
        <fullName evidence="1">5486_t:CDS:1</fullName>
    </submittedName>
</protein>
<proteinExistence type="predicted"/>
<dbReference type="AlphaFoldDB" id="A0A9N9DE89"/>
<accession>A0A9N9DE89</accession>
<dbReference type="Proteomes" id="UP000789375">
    <property type="component" value="Unassembled WGS sequence"/>
</dbReference>
<gene>
    <name evidence="1" type="ORF">FMOSSE_LOCUS10548</name>
</gene>
<evidence type="ECO:0000313" key="1">
    <source>
        <dbReference type="EMBL" id="CAG8632225.1"/>
    </source>
</evidence>
<evidence type="ECO:0000313" key="2">
    <source>
        <dbReference type="Proteomes" id="UP000789375"/>
    </source>
</evidence>
<organism evidence="1 2">
    <name type="scientific">Funneliformis mosseae</name>
    <name type="common">Endomycorrhizal fungus</name>
    <name type="synonym">Glomus mosseae</name>
    <dbReference type="NCBI Taxonomy" id="27381"/>
    <lineage>
        <taxon>Eukaryota</taxon>
        <taxon>Fungi</taxon>
        <taxon>Fungi incertae sedis</taxon>
        <taxon>Mucoromycota</taxon>
        <taxon>Glomeromycotina</taxon>
        <taxon>Glomeromycetes</taxon>
        <taxon>Glomerales</taxon>
        <taxon>Glomeraceae</taxon>
        <taxon>Funneliformis</taxon>
    </lineage>
</organism>
<keyword evidence="2" id="KW-1185">Reference proteome</keyword>
<name>A0A9N9DE89_FUNMO</name>
<reference evidence="1" key="1">
    <citation type="submission" date="2021-06" db="EMBL/GenBank/DDBJ databases">
        <authorList>
            <person name="Kallberg Y."/>
            <person name="Tangrot J."/>
            <person name="Rosling A."/>
        </authorList>
    </citation>
    <scope>NUCLEOTIDE SEQUENCE</scope>
    <source>
        <strain evidence="1">87-6 pot B 2015</strain>
    </source>
</reference>
<dbReference type="EMBL" id="CAJVPP010003548">
    <property type="protein sequence ID" value="CAG8632225.1"/>
    <property type="molecule type" value="Genomic_DNA"/>
</dbReference>
<sequence length="86" mass="10279">MIYDVLDDNLILDDFNKDEEELERLITLLPEVDIILNANKKKEEELMEDEIEITPILEKVSLVETKKAIYKIIRFLYEQEVEFGEF</sequence>